<accession>A0A1Y2L2H4</accession>
<protein>
    <submittedName>
        <fullName evidence="4">Short-chain dehydrogenase</fullName>
    </submittedName>
</protein>
<evidence type="ECO:0000256" key="2">
    <source>
        <dbReference type="ARBA" id="ARBA00023002"/>
    </source>
</evidence>
<dbReference type="Gene3D" id="3.40.50.720">
    <property type="entry name" value="NAD(P)-binding Rossmann-like Domain"/>
    <property type="match status" value="1"/>
</dbReference>
<keyword evidence="5" id="KW-1185">Reference proteome</keyword>
<organism evidence="4 5">
    <name type="scientific">Thalassospira mesophila</name>
    <dbReference type="NCBI Taxonomy" id="1293891"/>
    <lineage>
        <taxon>Bacteria</taxon>
        <taxon>Pseudomonadati</taxon>
        <taxon>Pseudomonadota</taxon>
        <taxon>Alphaproteobacteria</taxon>
        <taxon>Rhodospirillales</taxon>
        <taxon>Thalassospiraceae</taxon>
        <taxon>Thalassospira</taxon>
    </lineage>
</organism>
<dbReference type="GO" id="GO:0016491">
    <property type="term" value="F:oxidoreductase activity"/>
    <property type="evidence" value="ECO:0007669"/>
    <property type="project" value="UniProtKB-KW"/>
</dbReference>
<evidence type="ECO:0000313" key="4">
    <source>
        <dbReference type="EMBL" id="OSQ39377.1"/>
    </source>
</evidence>
<reference evidence="4 5" key="1">
    <citation type="submission" date="2014-03" db="EMBL/GenBank/DDBJ databases">
        <title>The draft genome sequence of Thalassospira mesophila JCM 18969.</title>
        <authorList>
            <person name="Lai Q."/>
            <person name="Shao Z."/>
        </authorList>
    </citation>
    <scope>NUCLEOTIDE SEQUENCE [LARGE SCALE GENOMIC DNA]</scope>
    <source>
        <strain evidence="4 5">JCM 18969</strain>
    </source>
</reference>
<dbReference type="PANTHER" id="PTHR43976">
    <property type="entry name" value="SHORT CHAIN DEHYDROGENASE"/>
    <property type="match status" value="1"/>
</dbReference>
<gene>
    <name evidence="4" type="ORF">TMES_04710</name>
</gene>
<keyword evidence="2" id="KW-0560">Oxidoreductase</keyword>
<dbReference type="NCBIfam" id="NF005065">
    <property type="entry name" value="PRK06482.1"/>
    <property type="match status" value="1"/>
</dbReference>
<dbReference type="STRING" id="1293891.TMES_04710"/>
<dbReference type="PRINTS" id="PR00081">
    <property type="entry name" value="GDHRDH"/>
</dbReference>
<evidence type="ECO:0000256" key="3">
    <source>
        <dbReference type="RuleBase" id="RU000363"/>
    </source>
</evidence>
<dbReference type="PRINTS" id="PR00080">
    <property type="entry name" value="SDRFAMILY"/>
</dbReference>
<name>A0A1Y2L2H4_9PROT</name>
<dbReference type="Pfam" id="PF00106">
    <property type="entry name" value="adh_short"/>
    <property type="match status" value="1"/>
</dbReference>
<dbReference type="InterPro" id="IPR002347">
    <property type="entry name" value="SDR_fam"/>
</dbReference>
<dbReference type="AlphaFoldDB" id="A0A1Y2L2H4"/>
<proteinExistence type="inferred from homology"/>
<dbReference type="EMBL" id="JFKA01000002">
    <property type="protein sequence ID" value="OSQ39377.1"/>
    <property type="molecule type" value="Genomic_DNA"/>
</dbReference>
<dbReference type="CDD" id="cd05374">
    <property type="entry name" value="17beta-HSD-like_SDR_c"/>
    <property type="match status" value="1"/>
</dbReference>
<sequence>MTRTWFITGTSSGLGLEMTKILLQHGDTVIATVRKADALSHLAAQYGKQLCVMQLDVTDTAQVRDVIDQAFALRPIDVIVNNAGYGLFGAAEELTDDQIIHQINTNIIGSIQVIRAALPHLRAQKHGRILQVSSEGGQISYPNFSLYHTTKWGIEGFVEAVRQEVSTFGIEFTIIEPGPTRTRFGAGLISPAPMDAYKHTAAHQVRNAIANGDFAIKGDAVKTAQAMINSVDVKPAPVRVTLGSTAYHSVHAALTERLHALEAQKDIAFSADGDEGLSQ</sequence>
<dbReference type="InterPro" id="IPR036291">
    <property type="entry name" value="NAD(P)-bd_dom_sf"/>
</dbReference>
<comment type="similarity">
    <text evidence="1 3">Belongs to the short-chain dehydrogenases/reductases (SDR) family.</text>
</comment>
<dbReference type="OrthoDB" id="8477999at2"/>
<dbReference type="PANTHER" id="PTHR43976:SF16">
    <property type="entry name" value="SHORT-CHAIN DEHYDROGENASE_REDUCTASE FAMILY PROTEIN"/>
    <property type="match status" value="1"/>
</dbReference>
<evidence type="ECO:0000313" key="5">
    <source>
        <dbReference type="Proteomes" id="UP000193391"/>
    </source>
</evidence>
<comment type="caution">
    <text evidence="4">The sequence shown here is derived from an EMBL/GenBank/DDBJ whole genome shotgun (WGS) entry which is preliminary data.</text>
</comment>
<dbReference type="RefSeq" id="WP_085580045.1">
    <property type="nucleotide sequence ID" value="NZ_JFKA01000002.1"/>
</dbReference>
<dbReference type="InterPro" id="IPR051911">
    <property type="entry name" value="SDR_oxidoreductase"/>
</dbReference>
<evidence type="ECO:0000256" key="1">
    <source>
        <dbReference type="ARBA" id="ARBA00006484"/>
    </source>
</evidence>
<dbReference type="SUPFAM" id="SSF51735">
    <property type="entry name" value="NAD(P)-binding Rossmann-fold domains"/>
    <property type="match status" value="1"/>
</dbReference>
<dbReference type="Proteomes" id="UP000193391">
    <property type="component" value="Unassembled WGS sequence"/>
</dbReference>